<dbReference type="Proteomes" id="UP000183585">
    <property type="component" value="Unassembled WGS sequence"/>
</dbReference>
<accession>A0A1C4YHV7</accession>
<dbReference type="NCBIfam" id="NF041925">
    <property type="entry name" value="QatC"/>
    <property type="match status" value="1"/>
</dbReference>
<reference evidence="2" key="1">
    <citation type="submission" date="2016-06" db="EMBL/GenBank/DDBJ databases">
        <authorList>
            <person name="Varghese N."/>
            <person name="Submissions Spin"/>
        </authorList>
    </citation>
    <scope>NUCLEOTIDE SEQUENCE [LARGE SCALE GENOMIC DNA]</scope>
    <source>
        <strain evidence="2">DSM 43168</strain>
    </source>
</reference>
<dbReference type="AlphaFoldDB" id="A0A1C4YHV7"/>
<name>A0A1C4YHV7_9ACTN</name>
<dbReference type="Gene3D" id="3.40.50.620">
    <property type="entry name" value="HUPs"/>
    <property type="match status" value="1"/>
</dbReference>
<evidence type="ECO:0000313" key="2">
    <source>
        <dbReference type="Proteomes" id="UP000183585"/>
    </source>
</evidence>
<sequence>MTSYLLRTDLAHPLPPSPDIRILDWAPGNRAATIQTGERGLEFFAGWRPTRAGADLMLLGAGAYCVDRTARRRPTADAWTRTLQLRVPVADADAWASAKWDTALGFLTGDDWHIEPYYERRHPLVRVPGVPRGDRPMGLEADGICLFSGGLDSLCGVIDLLEEDPQRRLCLLSHHEGGQASTAQVALLGELVAHYGRERITSRRLYLRPAPSNQFQARPLPTGRENTTRSRSLLFLSTALAMATAAGPDVPVYVPENGFIGINVPLTRARAGSLSTRTTHPHFMHLLAEASTTVGVPNLVINPYRLTTKGEILAQSRNPGLLRRLAPLSVSCAHPETARYAKRPQGNCGYCFPCLIRRASLAHVGWDTDTYAWNVLAEGALLEPRTRRGADLRAIISGAFTDRPDRDILRNGPLPSGEGAAFLRVWRQGLVELRTWLEQGAKGDLAALLGAS</sequence>
<organism evidence="1 2">
    <name type="scientific">Micromonospora carbonacea</name>
    <dbReference type="NCBI Taxonomy" id="47853"/>
    <lineage>
        <taxon>Bacteria</taxon>
        <taxon>Bacillati</taxon>
        <taxon>Actinomycetota</taxon>
        <taxon>Actinomycetes</taxon>
        <taxon>Micromonosporales</taxon>
        <taxon>Micromonosporaceae</taxon>
        <taxon>Micromonospora</taxon>
    </lineage>
</organism>
<evidence type="ECO:0000313" key="1">
    <source>
        <dbReference type="EMBL" id="SCF19911.1"/>
    </source>
</evidence>
<dbReference type="InterPro" id="IPR049676">
    <property type="entry name" value="QatC"/>
</dbReference>
<dbReference type="SUPFAM" id="SSF52402">
    <property type="entry name" value="Adenine nucleotide alpha hydrolases-like"/>
    <property type="match status" value="1"/>
</dbReference>
<proteinExistence type="predicted"/>
<keyword evidence="2" id="KW-1185">Reference proteome</keyword>
<dbReference type="RefSeq" id="WP_074475077.1">
    <property type="nucleotide sequence ID" value="NZ_FMCT01000006.1"/>
</dbReference>
<gene>
    <name evidence="1" type="ORF">GA0070563_106119</name>
</gene>
<protein>
    <submittedName>
        <fullName evidence="1">7-cyano-7-deazaguanine synthase (Queuosine biosynthesis)</fullName>
    </submittedName>
</protein>
<dbReference type="EMBL" id="FMCT01000006">
    <property type="protein sequence ID" value="SCF19911.1"/>
    <property type="molecule type" value="Genomic_DNA"/>
</dbReference>
<dbReference type="InterPro" id="IPR014729">
    <property type="entry name" value="Rossmann-like_a/b/a_fold"/>
</dbReference>